<gene>
    <name evidence="2" type="ORF">HanXRQr2_Chr03g0128311</name>
</gene>
<evidence type="ECO:0000313" key="3">
    <source>
        <dbReference type="Proteomes" id="UP000215914"/>
    </source>
</evidence>
<feature type="signal peptide" evidence="1">
    <location>
        <begin position="1"/>
        <end position="16"/>
    </location>
</feature>
<protein>
    <submittedName>
        <fullName evidence="2">Uncharacterized protein</fullName>
    </submittedName>
</protein>
<accession>A0A9K3NX74</accession>
<keyword evidence="1" id="KW-0732">Signal</keyword>
<comment type="caution">
    <text evidence="2">The sequence shown here is derived from an EMBL/GenBank/DDBJ whole genome shotgun (WGS) entry which is preliminary data.</text>
</comment>
<evidence type="ECO:0000256" key="1">
    <source>
        <dbReference type="SAM" id="SignalP"/>
    </source>
</evidence>
<dbReference type="Gramene" id="mRNA:HanXRQr2_Chr03g0128311">
    <property type="protein sequence ID" value="CDS:HanXRQr2_Chr03g0128311.1"/>
    <property type="gene ID" value="HanXRQr2_Chr03g0128311"/>
</dbReference>
<keyword evidence="3" id="KW-1185">Reference proteome</keyword>
<name>A0A9K3NX74_HELAN</name>
<dbReference type="AlphaFoldDB" id="A0A9K3NX74"/>
<dbReference type="Proteomes" id="UP000215914">
    <property type="component" value="Unassembled WGS sequence"/>
</dbReference>
<reference evidence="2" key="2">
    <citation type="submission" date="2020-06" db="EMBL/GenBank/DDBJ databases">
        <title>Helianthus annuus Genome sequencing and assembly Release 2.</title>
        <authorList>
            <person name="Gouzy J."/>
            <person name="Langlade N."/>
            <person name="Munos S."/>
        </authorList>
    </citation>
    <scope>NUCLEOTIDE SEQUENCE</scope>
    <source>
        <tissue evidence="2">Leaves</tissue>
    </source>
</reference>
<sequence>MVFLLIKFAAVGILSCTTRQTKKLTFRGAHLFQVNPRPLSSKTLASILFLKLFTEKASELSKPQAQTSEAEPKEAEKRALESWFRSKNLIFFIVPGSCKELLPLDVRFICYFPALFCNFWGVSAKRWHVSIFM</sequence>
<reference evidence="2" key="1">
    <citation type="journal article" date="2017" name="Nature">
        <title>The sunflower genome provides insights into oil metabolism, flowering and Asterid evolution.</title>
        <authorList>
            <person name="Badouin H."/>
            <person name="Gouzy J."/>
            <person name="Grassa C.J."/>
            <person name="Murat F."/>
            <person name="Staton S.E."/>
            <person name="Cottret L."/>
            <person name="Lelandais-Briere C."/>
            <person name="Owens G.L."/>
            <person name="Carrere S."/>
            <person name="Mayjonade B."/>
            <person name="Legrand L."/>
            <person name="Gill N."/>
            <person name="Kane N.C."/>
            <person name="Bowers J.E."/>
            <person name="Hubner S."/>
            <person name="Bellec A."/>
            <person name="Berard A."/>
            <person name="Berges H."/>
            <person name="Blanchet N."/>
            <person name="Boniface M.C."/>
            <person name="Brunel D."/>
            <person name="Catrice O."/>
            <person name="Chaidir N."/>
            <person name="Claudel C."/>
            <person name="Donnadieu C."/>
            <person name="Faraut T."/>
            <person name="Fievet G."/>
            <person name="Helmstetter N."/>
            <person name="King M."/>
            <person name="Knapp S.J."/>
            <person name="Lai Z."/>
            <person name="Le Paslier M.C."/>
            <person name="Lippi Y."/>
            <person name="Lorenzon L."/>
            <person name="Mandel J.R."/>
            <person name="Marage G."/>
            <person name="Marchand G."/>
            <person name="Marquand E."/>
            <person name="Bret-Mestries E."/>
            <person name="Morien E."/>
            <person name="Nambeesan S."/>
            <person name="Nguyen T."/>
            <person name="Pegot-Espagnet P."/>
            <person name="Pouilly N."/>
            <person name="Raftis F."/>
            <person name="Sallet E."/>
            <person name="Schiex T."/>
            <person name="Thomas J."/>
            <person name="Vandecasteele C."/>
            <person name="Vares D."/>
            <person name="Vear F."/>
            <person name="Vautrin S."/>
            <person name="Crespi M."/>
            <person name="Mangin B."/>
            <person name="Burke J.M."/>
            <person name="Salse J."/>
            <person name="Munos S."/>
            <person name="Vincourt P."/>
            <person name="Rieseberg L.H."/>
            <person name="Langlade N.B."/>
        </authorList>
    </citation>
    <scope>NUCLEOTIDE SEQUENCE</scope>
    <source>
        <tissue evidence="2">Leaves</tissue>
    </source>
</reference>
<feature type="chain" id="PRO_5039911254" evidence="1">
    <location>
        <begin position="17"/>
        <end position="133"/>
    </location>
</feature>
<dbReference type="EMBL" id="MNCJ02000318">
    <property type="protein sequence ID" value="KAF5815901.1"/>
    <property type="molecule type" value="Genomic_DNA"/>
</dbReference>
<proteinExistence type="predicted"/>
<organism evidence="2 3">
    <name type="scientific">Helianthus annuus</name>
    <name type="common">Common sunflower</name>
    <dbReference type="NCBI Taxonomy" id="4232"/>
    <lineage>
        <taxon>Eukaryota</taxon>
        <taxon>Viridiplantae</taxon>
        <taxon>Streptophyta</taxon>
        <taxon>Embryophyta</taxon>
        <taxon>Tracheophyta</taxon>
        <taxon>Spermatophyta</taxon>
        <taxon>Magnoliopsida</taxon>
        <taxon>eudicotyledons</taxon>
        <taxon>Gunneridae</taxon>
        <taxon>Pentapetalae</taxon>
        <taxon>asterids</taxon>
        <taxon>campanulids</taxon>
        <taxon>Asterales</taxon>
        <taxon>Asteraceae</taxon>
        <taxon>Asteroideae</taxon>
        <taxon>Heliantheae alliance</taxon>
        <taxon>Heliantheae</taxon>
        <taxon>Helianthus</taxon>
    </lineage>
</organism>
<evidence type="ECO:0000313" key="2">
    <source>
        <dbReference type="EMBL" id="KAF5815901.1"/>
    </source>
</evidence>